<dbReference type="InterPro" id="IPR058240">
    <property type="entry name" value="rSAM_sf"/>
</dbReference>
<comment type="caution">
    <text evidence="8">The sequence shown here is derived from an EMBL/GenBank/DDBJ whole genome shotgun (WGS) entry which is preliminary data.</text>
</comment>
<dbReference type="GO" id="GO:0046872">
    <property type="term" value="F:metal ion binding"/>
    <property type="evidence" value="ECO:0007669"/>
    <property type="project" value="UniProtKB-KW"/>
</dbReference>
<keyword evidence="2" id="KW-0004">4Fe-4S</keyword>
<dbReference type="SFLD" id="SFLDG01067">
    <property type="entry name" value="SPASM/twitch_domain_containing"/>
    <property type="match status" value="1"/>
</dbReference>
<dbReference type="EMBL" id="WUQX01000001">
    <property type="protein sequence ID" value="MXP78104.1"/>
    <property type="molecule type" value="Genomic_DNA"/>
</dbReference>
<dbReference type="Proteomes" id="UP000460412">
    <property type="component" value="Unassembled WGS sequence"/>
</dbReference>
<evidence type="ECO:0000256" key="4">
    <source>
        <dbReference type="ARBA" id="ARBA00022723"/>
    </source>
</evidence>
<dbReference type="Pfam" id="PF04055">
    <property type="entry name" value="Radical_SAM"/>
    <property type="match status" value="1"/>
</dbReference>
<dbReference type="PROSITE" id="PS51918">
    <property type="entry name" value="RADICAL_SAM"/>
    <property type="match status" value="1"/>
</dbReference>
<dbReference type="InterPro" id="IPR050377">
    <property type="entry name" value="Radical_SAM_PqqE_MftC-like"/>
</dbReference>
<dbReference type="SFLD" id="SFLDS00029">
    <property type="entry name" value="Radical_SAM"/>
    <property type="match status" value="1"/>
</dbReference>
<keyword evidence="4" id="KW-0479">Metal-binding</keyword>
<dbReference type="SFLD" id="SFLDG01387">
    <property type="entry name" value="BtrN-like_SPASM_domain_contain"/>
    <property type="match status" value="1"/>
</dbReference>
<evidence type="ECO:0000259" key="7">
    <source>
        <dbReference type="PROSITE" id="PS51918"/>
    </source>
</evidence>
<dbReference type="GO" id="GO:0003824">
    <property type="term" value="F:catalytic activity"/>
    <property type="evidence" value="ECO:0007669"/>
    <property type="project" value="InterPro"/>
</dbReference>
<dbReference type="GO" id="GO:0051536">
    <property type="term" value="F:iron-sulfur cluster binding"/>
    <property type="evidence" value="ECO:0007669"/>
    <property type="project" value="UniProtKB-KW"/>
</dbReference>
<organism evidence="8 9">
    <name type="scientific">Sporofaciens musculi</name>
    <dbReference type="NCBI Taxonomy" id="2681861"/>
    <lineage>
        <taxon>Bacteria</taxon>
        <taxon>Bacillati</taxon>
        <taxon>Bacillota</taxon>
        <taxon>Clostridia</taxon>
        <taxon>Lachnospirales</taxon>
        <taxon>Lachnospiraceae</taxon>
        <taxon>Sporofaciens</taxon>
    </lineage>
</organism>
<dbReference type="Pfam" id="PF13186">
    <property type="entry name" value="SPASM"/>
    <property type="match status" value="1"/>
</dbReference>
<evidence type="ECO:0000256" key="6">
    <source>
        <dbReference type="ARBA" id="ARBA00023014"/>
    </source>
</evidence>
<feature type="domain" description="Radical SAM core" evidence="7">
    <location>
        <begin position="53"/>
        <end position="269"/>
    </location>
</feature>
<dbReference type="PANTHER" id="PTHR11228:SF34">
    <property type="entry name" value="TUNGSTEN-CONTAINING ALDEHYDE FERREDOXIN OXIDOREDUCTASE COFACTOR MODIFYING PROTEIN"/>
    <property type="match status" value="1"/>
</dbReference>
<evidence type="ECO:0000256" key="5">
    <source>
        <dbReference type="ARBA" id="ARBA00023004"/>
    </source>
</evidence>
<dbReference type="SUPFAM" id="SSF102114">
    <property type="entry name" value="Radical SAM enzymes"/>
    <property type="match status" value="1"/>
</dbReference>
<keyword evidence="5" id="KW-0408">Iron</keyword>
<evidence type="ECO:0000313" key="8">
    <source>
        <dbReference type="EMBL" id="MXP78104.1"/>
    </source>
</evidence>
<dbReference type="CDD" id="cd01335">
    <property type="entry name" value="Radical_SAM"/>
    <property type="match status" value="1"/>
</dbReference>
<accession>A0A7X3MKN9</accession>
<protein>
    <submittedName>
        <fullName evidence="8">Radical SAM protein</fullName>
    </submittedName>
</protein>
<gene>
    <name evidence="8" type="ORF">GN277_22925</name>
</gene>
<evidence type="ECO:0000256" key="2">
    <source>
        <dbReference type="ARBA" id="ARBA00022485"/>
    </source>
</evidence>
<proteinExistence type="predicted"/>
<dbReference type="InterPro" id="IPR013785">
    <property type="entry name" value="Aldolase_TIM"/>
</dbReference>
<dbReference type="Gene3D" id="3.20.20.70">
    <property type="entry name" value="Aldolase class I"/>
    <property type="match status" value="1"/>
</dbReference>
<dbReference type="InterPro" id="IPR007197">
    <property type="entry name" value="rSAM"/>
</dbReference>
<dbReference type="RefSeq" id="WP_159754240.1">
    <property type="nucleotide sequence ID" value="NZ_CASZNZ010000072.1"/>
</dbReference>
<sequence length="356" mass="41640">MNGGYIPINKGNYDMDTDERIEQFEFNRAEGWEEDYRKYRENWSKYPRQQYVSDYPILVDIELSSLCNLKCPMCYTITEEFKKKVCTQLMDTKLFQKLADEMAGKVSAVRLSLRGEATLHPDFISCIRYCKDKGIREVSFLTNSAKLNREYFIQAAEAGADWITISIDGVGKQYEDIRKPLKFEDTLKKIKDIYSIKKKNKWNKPVIKVQGIWPAIRDNPSEYYNTFAPYVDLVAFNPLIDYLDKDEDIVYDEDFICPQLYQRLVIGSDGKALLCSNDEEGNYILGDANNESIYDIWHGERMNRARKLHAMGSFKEMEVCRKCYLPRATQDDERAFVNGREIIIKNYINRNQTIGK</sequence>
<dbReference type="InterPro" id="IPR023885">
    <property type="entry name" value="4Fe4S-binding_SPASM_dom"/>
</dbReference>
<dbReference type="InterPro" id="IPR034391">
    <property type="entry name" value="AdoMet-like_SPASM_containing"/>
</dbReference>
<name>A0A7X3MKN9_9FIRM</name>
<evidence type="ECO:0000256" key="1">
    <source>
        <dbReference type="ARBA" id="ARBA00001966"/>
    </source>
</evidence>
<keyword evidence="9" id="KW-1185">Reference proteome</keyword>
<keyword evidence="3" id="KW-0949">S-adenosyl-L-methionine</keyword>
<evidence type="ECO:0000313" key="9">
    <source>
        <dbReference type="Proteomes" id="UP000460412"/>
    </source>
</evidence>
<keyword evidence="6" id="KW-0411">Iron-sulfur</keyword>
<reference evidence="8 9" key="1">
    <citation type="submission" date="2019-12" db="EMBL/GenBank/DDBJ databases">
        <title>Sporaefaciens musculi gen. nov., sp. nov., a novel bacterium isolated from the caecum of an obese mouse.</title>
        <authorList>
            <person name="Rasmussen T.S."/>
            <person name="Streidl T."/>
            <person name="Hitch T.C.A."/>
            <person name="Wortmann E."/>
            <person name="Deptula P."/>
            <person name="Hansen M."/>
            <person name="Nielsen D.S."/>
            <person name="Clavel T."/>
            <person name="Vogensen F.K."/>
        </authorList>
    </citation>
    <scope>NUCLEOTIDE SEQUENCE [LARGE SCALE GENOMIC DNA]</scope>
    <source>
        <strain evidence="8 9">WCA-9-b2</strain>
    </source>
</reference>
<dbReference type="PANTHER" id="PTHR11228">
    <property type="entry name" value="RADICAL SAM DOMAIN PROTEIN"/>
    <property type="match status" value="1"/>
</dbReference>
<comment type="cofactor">
    <cofactor evidence="1">
        <name>[4Fe-4S] cluster</name>
        <dbReference type="ChEBI" id="CHEBI:49883"/>
    </cofactor>
</comment>
<evidence type="ECO:0000256" key="3">
    <source>
        <dbReference type="ARBA" id="ARBA00022691"/>
    </source>
</evidence>
<dbReference type="CDD" id="cd21109">
    <property type="entry name" value="SPASM"/>
    <property type="match status" value="1"/>
</dbReference>
<dbReference type="AlphaFoldDB" id="A0A7X3MKN9"/>